<name>A0A4Z1P674_9PEZI</name>
<evidence type="ECO:0000313" key="8">
    <source>
        <dbReference type="Proteomes" id="UP000298493"/>
    </source>
</evidence>
<evidence type="ECO:0000259" key="6">
    <source>
        <dbReference type="PROSITE" id="PS50850"/>
    </source>
</evidence>
<dbReference type="GO" id="GO:1990961">
    <property type="term" value="P:xenobiotic detoxification by transmembrane export across the plasma membrane"/>
    <property type="evidence" value="ECO:0007669"/>
    <property type="project" value="TreeGrafter"/>
</dbReference>
<feature type="transmembrane region" description="Helical" evidence="5">
    <location>
        <begin position="267"/>
        <end position="284"/>
    </location>
</feature>
<evidence type="ECO:0000256" key="1">
    <source>
        <dbReference type="ARBA" id="ARBA00004141"/>
    </source>
</evidence>
<dbReference type="PROSITE" id="PS50850">
    <property type="entry name" value="MFS"/>
    <property type="match status" value="1"/>
</dbReference>
<protein>
    <submittedName>
        <fullName evidence="7">MFS general substrate transporter</fullName>
    </submittedName>
</protein>
<dbReference type="STRING" id="86259.A0A4Z1P674"/>
<dbReference type="Proteomes" id="UP000298493">
    <property type="component" value="Unassembled WGS sequence"/>
</dbReference>
<evidence type="ECO:0000256" key="5">
    <source>
        <dbReference type="SAM" id="Phobius"/>
    </source>
</evidence>
<comment type="subcellular location">
    <subcellularLocation>
        <location evidence="1">Membrane</location>
        <topology evidence="1">Multi-pass membrane protein</topology>
    </subcellularLocation>
</comment>
<gene>
    <name evidence="7" type="ORF">E6O75_ATG07106</name>
</gene>
<feature type="transmembrane region" description="Helical" evidence="5">
    <location>
        <begin position="359"/>
        <end position="384"/>
    </location>
</feature>
<dbReference type="AlphaFoldDB" id="A0A4Z1P674"/>
<dbReference type="Pfam" id="PF07690">
    <property type="entry name" value="MFS_1"/>
    <property type="match status" value="1"/>
</dbReference>
<proteinExistence type="predicted"/>
<feature type="transmembrane region" description="Helical" evidence="5">
    <location>
        <begin position="602"/>
        <end position="626"/>
    </location>
</feature>
<dbReference type="EMBL" id="SNSC02000012">
    <property type="protein sequence ID" value="TID19768.1"/>
    <property type="molecule type" value="Genomic_DNA"/>
</dbReference>
<feature type="transmembrane region" description="Helical" evidence="5">
    <location>
        <begin position="196"/>
        <end position="216"/>
    </location>
</feature>
<feature type="transmembrane region" description="Helical" evidence="5">
    <location>
        <begin position="469"/>
        <end position="491"/>
    </location>
</feature>
<feature type="transmembrane region" description="Helical" evidence="5">
    <location>
        <begin position="511"/>
        <end position="530"/>
    </location>
</feature>
<keyword evidence="8" id="KW-1185">Reference proteome</keyword>
<keyword evidence="4 5" id="KW-0472">Membrane</keyword>
<feature type="domain" description="Major facilitator superfamily (MFS) profile" evidence="6">
    <location>
        <begin position="198"/>
        <end position="639"/>
    </location>
</feature>
<accession>A0A4Z1P674</accession>
<dbReference type="InterPro" id="IPR011701">
    <property type="entry name" value="MFS"/>
</dbReference>
<evidence type="ECO:0000256" key="3">
    <source>
        <dbReference type="ARBA" id="ARBA00022989"/>
    </source>
</evidence>
<dbReference type="FunFam" id="1.20.1250.20:FF:000011">
    <property type="entry name" value="MFS multidrug transporter, putative"/>
    <property type="match status" value="1"/>
</dbReference>
<dbReference type="GO" id="GO:0005886">
    <property type="term" value="C:plasma membrane"/>
    <property type="evidence" value="ECO:0007669"/>
    <property type="project" value="TreeGrafter"/>
</dbReference>
<reference evidence="7 8" key="1">
    <citation type="submission" date="2019-04" db="EMBL/GenBank/DDBJ databases">
        <title>High contiguity whole genome sequence and gene annotation resource for two Venturia nashicola isolates.</title>
        <authorList>
            <person name="Prokchorchik M."/>
            <person name="Won K."/>
            <person name="Lee Y."/>
            <person name="Choi E.D."/>
            <person name="Segonzac C."/>
            <person name="Sohn K.H."/>
        </authorList>
    </citation>
    <scope>NUCLEOTIDE SEQUENCE [LARGE SCALE GENOMIC DNA]</scope>
    <source>
        <strain evidence="7 8">PRI2</strain>
    </source>
</reference>
<feature type="transmembrane region" description="Helical" evidence="5">
    <location>
        <begin position="236"/>
        <end position="255"/>
    </location>
</feature>
<dbReference type="InterPro" id="IPR036259">
    <property type="entry name" value="MFS_trans_sf"/>
</dbReference>
<dbReference type="InterPro" id="IPR020846">
    <property type="entry name" value="MFS_dom"/>
</dbReference>
<keyword evidence="2 5" id="KW-0812">Transmembrane</keyword>
<feature type="transmembrane region" description="Helical" evidence="5">
    <location>
        <begin position="290"/>
        <end position="312"/>
    </location>
</feature>
<dbReference type="GO" id="GO:0015244">
    <property type="term" value="F:fluconazole transmembrane transporter activity"/>
    <property type="evidence" value="ECO:0007669"/>
    <property type="project" value="TreeGrafter"/>
</dbReference>
<organism evidence="7 8">
    <name type="scientific">Venturia nashicola</name>
    <dbReference type="NCBI Taxonomy" id="86259"/>
    <lineage>
        <taxon>Eukaryota</taxon>
        <taxon>Fungi</taxon>
        <taxon>Dikarya</taxon>
        <taxon>Ascomycota</taxon>
        <taxon>Pezizomycotina</taxon>
        <taxon>Dothideomycetes</taxon>
        <taxon>Pleosporomycetidae</taxon>
        <taxon>Venturiales</taxon>
        <taxon>Venturiaceae</taxon>
        <taxon>Venturia</taxon>
    </lineage>
</organism>
<evidence type="ECO:0000256" key="2">
    <source>
        <dbReference type="ARBA" id="ARBA00022692"/>
    </source>
</evidence>
<feature type="transmembrane region" description="Helical" evidence="5">
    <location>
        <begin position="542"/>
        <end position="565"/>
    </location>
</feature>
<dbReference type="CDD" id="cd17323">
    <property type="entry name" value="MFS_Tpo1_MDR_like"/>
    <property type="match status" value="1"/>
</dbReference>
<comment type="caution">
    <text evidence="7">The sequence shown here is derived from an EMBL/GenBank/DDBJ whole genome shotgun (WGS) entry which is preliminary data.</text>
</comment>
<dbReference type="PANTHER" id="PTHR23502:SF23">
    <property type="entry name" value="FLUCONAZOLE RESISTANCE PROTEIN 1"/>
    <property type="match status" value="1"/>
</dbReference>
<evidence type="ECO:0000313" key="7">
    <source>
        <dbReference type="EMBL" id="TID19768.1"/>
    </source>
</evidence>
<dbReference type="SUPFAM" id="SSF103473">
    <property type="entry name" value="MFS general substrate transporter"/>
    <property type="match status" value="1"/>
</dbReference>
<sequence>MSDLIRDAPIGQVIRYLTKNKLLKYPEELEDWRCPHSYGENAASAEKMAAMQMDEATREHVAVPLEPPIKEETEPKPEIESPMMEEIADFSSSDGEDLEIAAMEKITTQREDDQPHLEHIKTARSTIGVERVGTRSALTQSKTRSELEEAFRLSTLEGGPSRPVIPATLDDGTILVDWYTTDDPANPQNWSLKKKLFVTFQICMYTMAVYMGSSIYTPSIPGVMVRFGVNAQLASMGLSMYVLAYGLGPMLFSPLSELPAIGRNPPYMITFAIFVILLVPTALVDNFPGLIVLRFLAGFFGSPCLATGGASLQDMFSLIKLPYVLSLWALAATCGPALGPIISGFSVTAKNWRWSLWELLWLAGPIWILLFLCLPETSPSNILLRRANRLRKRTSDTKLKSQSEIDQANLKVWDLIKENLWRPNQMMILDPAITVQRADFEIVYAIFYSFFESFPLVYGEMYHFNLGELGLTFLSITVGVTIAIAAYWTYIYYIMEPEIRAHGLGAPERRLIPALVSSIFCPVGLFIFGWSSNPDVHWFGSVVGVSIFTIGIFIVLQCIFVYLPLTYPQYAASLFAGNDFTRSTLACGAIHFSSPLYHNLGIGRGCSLLAGLTVGCVFGVYGLFFYGERLRARSRFAAK</sequence>
<keyword evidence="3 5" id="KW-1133">Transmembrane helix</keyword>
<feature type="transmembrane region" description="Helical" evidence="5">
    <location>
        <begin position="324"/>
        <end position="347"/>
    </location>
</feature>
<dbReference type="OrthoDB" id="3357846at2759"/>
<dbReference type="PANTHER" id="PTHR23502">
    <property type="entry name" value="MAJOR FACILITATOR SUPERFAMILY"/>
    <property type="match status" value="1"/>
</dbReference>
<dbReference type="Gene3D" id="1.20.1250.20">
    <property type="entry name" value="MFS general substrate transporter like domains"/>
    <property type="match status" value="1"/>
</dbReference>
<evidence type="ECO:0000256" key="4">
    <source>
        <dbReference type="ARBA" id="ARBA00023136"/>
    </source>
</evidence>